<dbReference type="InterPro" id="IPR020904">
    <property type="entry name" value="Sc_DH/Rdtase_CS"/>
</dbReference>
<evidence type="ECO:0000313" key="4">
    <source>
        <dbReference type="EMBL" id="OUM85480.1"/>
    </source>
</evidence>
<dbReference type="Gene3D" id="3.40.50.720">
    <property type="entry name" value="NAD(P)-binding Rossmann-like Domain"/>
    <property type="match status" value="1"/>
</dbReference>
<dbReference type="GO" id="GO:0008206">
    <property type="term" value="P:bile acid metabolic process"/>
    <property type="evidence" value="ECO:0007669"/>
    <property type="project" value="UniProtKB-ARBA"/>
</dbReference>
<comment type="caution">
    <text evidence="4">The sequence shown here is derived from an EMBL/GenBank/DDBJ whole genome shotgun (WGS) entry which is preliminary data.</text>
</comment>
<dbReference type="PRINTS" id="PR00081">
    <property type="entry name" value="GDHRDH"/>
</dbReference>
<proteinExistence type="inferred from homology"/>
<protein>
    <submittedName>
        <fullName evidence="4">3-oxoacyl-ACP reductase</fullName>
    </submittedName>
</protein>
<sequence length="272" mass="29419">MGFLEGKVAIITGAGRGVGQAAALMMAKEGATVVVNDLDAGPAEETVKKIRDMGGQALAFPGSVTDKDFPDRIMKKTYEEFGYIDILVNNAGYTWDGVIHKMTDEQWYAMIDVHTTAPFRMIRAAAPYMREKAKEEMEKGLPVRRRKIVNVTSVSGLFGNAGQANYSAAKMGVVGLTKTIAKEWGRFQINCNAVAFGFIDTRLTQPKEKGETIDGKIALGIPSASRDLMIRMIPLQRAGQPEDAAGGIMMLISPFADYVTGHVLVVDGGAHM</sequence>
<dbReference type="EMBL" id="LZRT01000101">
    <property type="protein sequence ID" value="OUM85480.1"/>
    <property type="molecule type" value="Genomic_DNA"/>
</dbReference>
<dbReference type="GO" id="GO:0016616">
    <property type="term" value="F:oxidoreductase activity, acting on the CH-OH group of donors, NAD or NADP as acceptor"/>
    <property type="evidence" value="ECO:0007669"/>
    <property type="project" value="TreeGrafter"/>
</dbReference>
<dbReference type="AlphaFoldDB" id="A0A1Y3PDU4"/>
<evidence type="ECO:0000256" key="2">
    <source>
        <dbReference type="ARBA" id="ARBA00023002"/>
    </source>
</evidence>
<organism evidence="4 5">
    <name type="scientific">Bacillus thermozeamaize</name>
    <dbReference type="NCBI Taxonomy" id="230954"/>
    <lineage>
        <taxon>Bacteria</taxon>
        <taxon>Bacillati</taxon>
        <taxon>Bacillota</taxon>
        <taxon>Bacilli</taxon>
        <taxon>Bacillales</taxon>
        <taxon>Bacillaceae</taxon>
        <taxon>Bacillus</taxon>
    </lineage>
</organism>
<evidence type="ECO:0000313" key="5">
    <source>
        <dbReference type="Proteomes" id="UP000196475"/>
    </source>
</evidence>
<keyword evidence="2" id="KW-0560">Oxidoreductase</keyword>
<name>A0A1Y3PDU4_9BACI</name>
<dbReference type="InterPro" id="IPR036291">
    <property type="entry name" value="NAD(P)-bd_dom_sf"/>
</dbReference>
<dbReference type="PROSITE" id="PS00061">
    <property type="entry name" value="ADH_SHORT"/>
    <property type="match status" value="1"/>
</dbReference>
<dbReference type="FunFam" id="3.40.50.720:FF:000084">
    <property type="entry name" value="Short-chain dehydrogenase reductase"/>
    <property type="match status" value="1"/>
</dbReference>
<dbReference type="InterPro" id="IPR002347">
    <property type="entry name" value="SDR_fam"/>
</dbReference>
<dbReference type="GO" id="GO:0006633">
    <property type="term" value="P:fatty acid biosynthetic process"/>
    <property type="evidence" value="ECO:0007669"/>
    <property type="project" value="TreeGrafter"/>
</dbReference>
<dbReference type="PANTHER" id="PTHR42760">
    <property type="entry name" value="SHORT-CHAIN DEHYDROGENASES/REDUCTASES FAMILY MEMBER"/>
    <property type="match status" value="1"/>
</dbReference>
<evidence type="ECO:0000256" key="1">
    <source>
        <dbReference type="ARBA" id="ARBA00006484"/>
    </source>
</evidence>
<dbReference type="Pfam" id="PF00106">
    <property type="entry name" value="adh_short"/>
    <property type="match status" value="1"/>
</dbReference>
<gene>
    <name evidence="4" type="ORF">BAA01_10400</name>
</gene>
<reference evidence="5" key="1">
    <citation type="submission" date="2016-06" db="EMBL/GenBank/DDBJ databases">
        <authorList>
            <person name="Nascimento L."/>
            <person name="Pereira R.V."/>
            <person name="Martins L.F."/>
            <person name="Quaggio R.B."/>
            <person name="Silva A.M."/>
            <person name="Setubal J.C."/>
        </authorList>
    </citation>
    <scope>NUCLEOTIDE SEQUENCE [LARGE SCALE GENOMIC DNA]</scope>
</reference>
<evidence type="ECO:0000256" key="3">
    <source>
        <dbReference type="RuleBase" id="RU000363"/>
    </source>
</evidence>
<dbReference type="Proteomes" id="UP000196475">
    <property type="component" value="Unassembled WGS sequence"/>
</dbReference>
<dbReference type="SUPFAM" id="SSF51735">
    <property type="entry name" value="NAD(P)-binding Rossmann-fold domains"/>
    <property type="match status" value="1"/>
</dbReference>
<dbReference type="PRINTS" id="PR00080">
    <property type="entry name" value="SDRFAMILY"/>
</dbReference>
<dbReference type="PANTHER" id="PTHR42760:SF133">
    <property type="entry name" value="3-OXOACYL-[ACYL-CARRIER-PROTEIN] REDUCTASE"/>
    <property type="match status" value="1"/>
</dbReference>
<dbReference type="GO" id="GO:0048038">
    <property type="term" value="F:quinone binding"/>
    <property type="evidence" value="ECO:0007669"/>
    <property type="project" value="TreeGrafter"/>
</dbReference>
<comment type="similarity">
    <text evidence="1 3">Belongs to the short-chain dehydrogenases/reductases (SDR) family.</text>
</comment>
<accession>A0A1Y3PDU4</accession>